<dbReference type="InterPro" id="IPR013815">
    <property type="entry name" value="ATP_grasp_subdomain_1"/>
</dbReference>
<keyword evidence="3 4" id="KW-0067">ATP-binding</keyword>
<keyword evidence="1" id="KW-0436">Ligase</keyword>
<accession>A0ABP9QGB8</accession>
<dbReference type="InterPro" id="IPR051538">
    <property type="entry name" value="Acyl-CoA_Synth/Transferase"/>
</dbReference>
<dbReference type="SUPFAM" id="SSF55729">
    <property type="entry name" value="Acyl-CoA N-acyltransferases (Nat)"/>
    <property type="match status" value="1"/>
</dbReference>
<dbReference type="PANTHER" id="PTHR43334">
    <property type="entry name" value="ACETATE--COA LIGASE [ADP-FORMING]"/>
    <property type="match status" value="1"/>
</dbReference>
<dbReference type="InterPro" id="IPR003781">
    <property type="entry name" value="CoA-bd"/>
</dbReference>
<dbReference type="RefSeq" id="WP_345531832.1">
    <property type="nucleotide sequence ID" value="NZ_BAABLD010000005.1"/>
</dbReference>
<name>A0ABP9QGB8_9RHOO</name>
<gene>
    <name evidence="7" type="ORF">GCM10025770_10600</name>
</gene>
<dbReference type="InterPro" id="IPR011761">
    <property type="entry name" value="ATP-grasp"/>
</dbReference>
<dbReference type="Gene3D" id="3.40.630.30">
    <property type="match status" value="1"/>
</dbReference>
<dbReference type="Gene3D" id="3.30.470.20">
    <property type="entry name" value="ATP-grasp fold, B domain"/>
    <property type="match status" value="1"/>
</dbReference>
<dbReference type="Gene3D" id="3.30.1490.20">
    <property type="entry name" value="ATP-grasp fold, A domain"/>
    <property type="match status" value="1"/>
</dbReference>
<proteinExistence type="predicted"/>
<evidence type="ECO:0000256" key="3">
    <source>
        <dbReference type="ARBA" id="ARBA00022840"/>
    </source>
</evidence>
<dbReference type="CDD" id="cd04301">
    <property type="entry name" value="NAT_SF"/>
    <property type="match status" value="1"/>
</dbReference>
<dbReference type="Gene3D" id="3.40.50.261">
    <property type="entry name" value="Succinyl-CoA synthetase domains"/>
    <property type="match status" value="2"/>
</dbReference>
<keyword evidence="8" id="KW-1185">Reference proteome</keyword>
<feature type="domain" description="ATP-grasp" evidence="5">
    <location>
        <begin position="497"/>
        <end position="534"/>
    </location>
</feature>
<dbReference type="Pfam" id="PF00583">
    <property type="entry name" value="Acetyltransf_1"/>
    <property type="match status" value="1"/>
</dbReference>
<dbReference type="Proteomes" id="UP001500547">
    <property type="component" value="Unassembled WGS sequence"/>
</dbReference>
<dbReference type="PROSITE" id="PS51186">
    <property type="entry name" value="GNAT"/>
    <property type="match status" value="1"/>
</dbReference>
<dbReference type="Pfam" id="PF13607">
    <property type="entry name" value="Succ_CoA_lig"/>
    <property type="match status" value="1"/>
</dbReference>
<evidence type="ECO:0000256" key="2">
    <source>
        <dbReference type="ARBA" id="ARBA00022741"/>
    </source>
</evidence>
<dbReference type="InterPro" id="IPR032875">
    <property type="entry name" value="Succ_CoA_lig_flav_dom"/>
</dbReference>
<reference evidence="8" key="1">
    <citation type="journal article" date="2019" name="Int. J. Syst. Evol. Microbiol.">
        <title>The Global Catalogue of Microorganisms (GCM) 10K type strain sequencing project: providing services to taxonomists for standard genome sequencing and annotation.</title>
        <authorList>
            <consortium name="The Broad Institute Genomics Platform"/>
            <consortium name="The Broad Institute Genome Sequencing Center for Infectious Disease"/>
            <person name="Wu L."/>
            <person name="Ma J."/>
        </authorList>
    </citation>
    <scope>NUCLEOTIDE SEQUENCE [LARGE SCALE GENOMIC DNA]</scope>
    <source>
        <strain evidence="8">JCM 18715</strain>
    </source>
</reference>
<feature type="domain" description="N-acetyltransferase" evidence="6">
    <location>
        <begin position="737"/>
        <end position="895"/>
    </location>
</feature>
<organism evidence="7 8">
    <name type="scientific">Viridibacterium curvum</name>
    <dbReference type="NCBI Taxonomy" id="1101404"/>
    <lineage>
        <taxon>Bacteria</taxon>
        <taxon>Pseudomonadati</taxon>
        <taxon>Pseudomonadota</taxon>
        <taxon>Betaproteobacteria</taxon>
        <taxon>Rhodocyclales</taxon>
        <taxon>Rhodocyclaceae</taxon>
        <taxon>Viridibacterium</taxon>
    </lineage>
</organism>
<dbReference type="SUPFAM" id="SSF56059">
    <property type="entry name" value="Glutathione synthetase ATP-binding domain-like"/>
    <property type="match status" value="1"/>
</dbReference>
<sequence length="908" mass="99580">MDEKHYLSALFEPSSVAIIGATEREGALGQVLMRNMLAGQFRGKLIAVNPKYKTVQGVPCVRRIGDVGFKVDLAIIATPAATTPAIIEQCGKAGVRTATVLSAGFGESGADGARLEMEVVRTARQYGMRLLGPNSLGVARPQIGLNATFAQAQALPGSIGFISQSGALCAAILDYARPNQVGFSNVVSLGASSDLDFGEILDYMVWDYRTESILLYIEGIRNARRFLSAIRAAARAKPIMILKVGRHPQALRAAQQHTRAVVGDDAVFDAALRRAGVIRIYNLSQLYAATKALFAHFRPRGNRLAIITNGGGPGVMAADRAGDLGIPLAQLSTRTLTRLDRILPPHWSLDNPIDLVGDSDPERYANALAALLDDDGVDGVLCLLTPQAMTRPNEVAGRVIELHKTTEKPILTCWLGEDQTRQAREMFREAGIPSLRTPEVAVELFSHLSAYYRNQTLLTQAPAPLVDERLPLTQAARFIIDNALARRRTTLLRQEAMAVLSAFHVAVPPSFLANTAEEAASLAQDIGFPVTLRPNVALPAARRALLTRRNIASTVAAHLAFEELRAELDARMPGSSKEGICVEAMREYESTRALMIRVWRDPVFGPVIGFGERSTDPDWWADRAVALPPLNRFLAQDLIRGTRAATLLGTHNNMPAARIDDVEDILLHISELVCELPWVREIEINPLLVDEHEAIVWHARMEVGSIPPRAKPYDHMAIHPYPATLTQHWQLRDGTPVLLRALKPEDAELEQDFVRKLSPETRYFRFMSALRELPPSLLAKLTQIDYDREIALIALIEQDDAPVQIGISRYATNPDGSSCEFAIVVADAWQGSGVGRFLMDSLIDTARASGLQTMKGVFLASNDRMLRFAQRLGFVLTLDPDDHTLRHGTLDLTAPRPDALRPVFPPSN</sequence>
<keyword evidence="2 4" id="KW-0547">Nucleotide-binding</keyword>
<dbReference type="InterPro" id="IPR043938">
    <property type="entry name" value="Ligase_CoA_dom"/>
</dbReference>
<dbReference type="Pfam" id="PF13549">
    <property type="entry name" value="ATP-grasp_5"/>
    <property type="match status" value="1"/>
</dbReference>
<evidence type="ECO:0000259" key="6">
    <source>
        <dbReference type="PROSITE" id="PS51186"/>
    </source>
</evidence>
<dbReference type="EMBL" id="BAABLD010000005">
    <property type="protein sequence ID" value="GAA5161418.1"/>
    <property type="molecule type" value="Genomic_DNA"/>
</dbReference>
<dbReference type="PANTHER" id="PTHR43334:SF1">
    <property type="entry name" value="3-HYDROXYPROPIONATE--COA LIGASE [ADP-FORMING]"/>
    <property type="match status" value="1"/>
</dbReference>
<dbReference type="PROSITE" id="PS50975">
    <property type="entry name" value="ATP_GRASP"/>
    <property type="match status" value="1"/>
</dbReference>
<dbReference type="SMART" id="SM00881">
    <property type="entry name" value="CoA_binding"/>
    <property type="match status" value="1"/>
</dbReference>
<dbReference type="InterPro" id="IPR016102">
    <property type="entry name" value="Succinyl-CoA_synth-like"/>
</dbReference>
<evidence type="ECO:0000313" key="7">
    <source>
        <dbReference type="EMBL" id="GAA5161418.1"/>
    </source>
</evidence>
<dbReference type="InterPro" id="IPR016181">
    <property type="entry name" value="Acyl_CoA_acyltransferase"/>
</dbReference>
<evidence type="ECO:0000256" key="1">
    <source>
        <dbReference type="ARBA" id="ARBA00022598"/>
    </source>
</evidence>
<dbReference type="Pfam" id="PF19045">
    <property type="entry name" value="Ligase_CoA_2"/>
    <property type="match status" value="1"/>
</dbReference>
<dbReference type="Pfam" id="PF13380">
    <property type="entry name" value="CoA_binding_2"/>
    <property type="match status" value="1"/>
</dbReference>
<dbReference type="InterPro" id="IPR036291">
    <property type="entry name" value="NAD(P)-bd_dom_sf"/>
</dbReference>
<dbReference type="Gene3D" id="3.40.50.720">
    <property type="entry name" value="NAD(P)-binding Rossmann-like Domain"/>
    <property type="match status" value="1"/>
</dbReference>
<dbReference type="SUPFAM" id="SSF52210">
    <property type="entry name" value="Succinyl-CoA synthetase domains"/>
    <property type="match status" value="2"/>
</dbReference>
<dbReference type="InterPro" id="IPR000182">
    <property type="entry name" value="GNAT_dom"/>
</dbReference>
<evidence type="ECO:0000259" key="5">
    <source>
        <dbReference type="PROSITE" id="PS50975"/>
    </source>
</evidence>
<dbReference type="SUPFAM" id="SSF51735">
    <property type="entry name" value="NAD(P)-binding Rossmann-fold domains"/>
    <property type="match status" value="1"/>
</dbReference>
<protein>
    <submittedName>
        <fullName evidence="7">GNAT family N-acetyltransferase</fullName>
    </submittedName>
</protein>
<evidence type="ECO:0000313" key="8">
    <source>
        <dbReference type="Proteomes" id="UP001500547"/>
    </source>
</evidence>
<comment type="caution">
    <text evidence="7">The sequence shown here is derived from an EMBL/GenBank/DDBJ whole genome shotgun (WGS) entry which is preliminary data.</text>
</comment>
<evidence type="ECO:0000256" key="4">
    <source>
        <dbReference type="PROSITE-ProRule" id="PRU00409"/>
    </source>
</evidence>